<dbReference type="AlphaFoldDB" id="A0A504Y512"/>
<dbReference type="EMBL" id="SUNJ01014377">
    <property type="protein sequence ID" value="TPP56522.1"/>
    <property type="molecule type" value="Genomic_DNA"/>
</dbReference>
<keyword evidence="7" id="KW-1185">Reference proteome</keyword>
<dbReference type="STRING" id="46835.A0A504Y512"/>
<keyword evidence="2 5" id="KW-0812">Transmembrane</keyword>
<evidence type="ECO:0000313" key="7">
    <source>
        <dbReference type="Proteomes" id="UP000316759"/>
    </source>
</evidence>
<dbReference type="SUPFAM" id="SSF48652">
    <property type="entry name" value="Tetraspanin"/>
    <property type="match status" value="1"/>
</dbReference>
<sequence>LLGCAEFGLGAYLSWSPADADELYDASQEPETGFPLVMSRLIALPYFVTISLFGLGVLTMVLSAWGITAVWLERKSLLYSIRKLYNRFLEISVQKYESIDSNKVRSHLFATVMHALQCCGNNGASDFDKSEAFTRNDTIRGISYSPIQYPIHCCARAFSTDRNACPLKFTPENSNIEIGCKDMFDREFLFYVNVTGGSLLGFAALEVLLTVLAVLVWRRSPVQEDFWYEDDEEESFAMKGRIPRMSLVNRTARK</sequence>
<evidence type="ECO:0000256" key="5">
    <source>
        <dbReference type="SAM" id="Phobius"/>
    </source>
</evidence>
<keyword evidence="3 5" id="KW-1133">Transmembrane helix</keyword>
<evidence type="ECO:0000313" key="6">
    <source>
        <dbReference type="EMBL" id="TPP56522.1"/>
    </source>
</evidence>
<organism evidence="6 7">
    <name type="scientific">Fasciola gigantica</name>
    <name type="common">Giant liver fluke</name>
    <dbReference type="NCBI Taxonomy" id="46835"/>
    <lineage>
        <taxon>Eukaryota</taxon>
        <taxon>Metazoa</taxon>
        <taxon>Spiralia</taxon>
        <taxon>Lophotrochozoa</taxon>
        <taxon>Platyhelminthes</taxon>
        <taxon>Trematoda</taxon>
        <taxon>Digenea</taxon>
        <taxon>Plagiorchiida</taxon>
        <taxon>Echinostomata</taxon>
        <taxon>Echinostomatoidea</taxon>
        <taxon>Fasciolidae</taxon>
        <taxon>Fasciola</taxon>
    </lineage>
</organism>
<evidence type="ECO:0008006" key="8">
    <source>
        <dbReference type="Google" id="ProtNLM"/>
    </source>
</evidence>
<feature type="transmembrane region" description="Helical" evidence="5">
    <location>
        <begin position="188"/>
        <end position="217"/>
    </location>
</feature>
<evidence type="ECO:0000256" key="2">
    <source>
        <dbReference type="ARBA" id="ARBA00022692"/>
    </source>
</evidence>
<dbReference type="OrthoDB" id="6279736at2759"/>
<reference evidence="6 7" key="1">
    <citation type="submission" date="2019-04" db="EMBL/GenBank/DDBJ databases">
        <title>Annotation for the trematode Fasciola gigantica.</title>
        <authorList>
            <person name="Choi Y.-J."/>
        </authorList>
    </citation>
    <scope>NUCLEOTIDE SEQUENCE [LARGE SCALE GENOMIC DNA]</scope>
    <source>
        <strain evidence="6">Uganda_cow_1</strain>
    </source>
</reference>
<accession>A0A504Y512</accession>
<name>A0A504Y512_FASGI</name>
<comment type="caution">
    <text evidence="6">The sequence shown here is derived from an EMBL/GenBank/DDBJ whole genome shotgun (WGS) entry which is preliminary data.</text>
</comment>
<evidence type="ECO:0000256" key="1">
    <source>
        <dbReference type="ARBA" id="ARBA00004141"/>
    </source>
</evidence>
<feature type="transmembrane region" description="Helical" evidence="5">
    <location>
        <begin position="46"/>
        <end position="72"/>
    </location>
</feature>
<dbReference type="InterPro" id="IPR008952">
    <property type="entry name" value="Tetraspanin_EC2_sf"/>
</dbReference>
<keyword evidence="4 5" id="KW-0472">Membrane</keyword>
<feature type="non-terminal residue" evidence="6">
    <location>
        <position position="1"/>
    </location>
</feature>
<comment type="subcellular location">
    <subcellularLocation>
        <location evidence="1">Membrane</location>
        <topology evidence="1">Multi-pass membrane protein</topology>
    </subcellularLocation>
</comment>
<dbReference type="InterPro" id="IPR018499">
    <property type="entry name" value="Tetraspanin/Peripherin"/>
</dbReference>
<evidence type="ECO:0000256" key="3">
    <source>
        <dbReference type="ARBA" id="ARBA00022989"/>
    </source>
</evidence>
<evidence type="ECO:0000256" key="4">
    <source>
        <dbReference type="ARBA" id="ARBA00023136"/>
    </source>
</evidence>
<dbReference type="Proteomes" id="UP000316759">
    <property type="component" value="Unassembled WGS sequence"/>
</dbReference>
<proteinExistence type="predicted"/>
<dbReference type="Gene3D" id="1.10.1450.10">
    <property type="entry name" value="Tetraspanin"/>
    <property type="match status" value="1"/>
</dbReference>
<dbReference type="Pfam" id="PF00335">
    <property type="entry name" value="Tetraspanin"/>
    <property type="match status" value="1"/>
</dbReference>
<gene>
    <name evidence="6" type="ORF">FGIG_10206</name>
</gene>
<protein>
    <recommendedName>
        <fullName evidence="8">Tetraspanin</fullName>
    </recommendedName>
</protein>
<dbReference type="GO" id="GO:0016020">
    <property type="term" value="C:membrane"/>
    <property type="evidence" value="ECO:0007669"/>
    <property type="project" value="UniProtKB-SubCell"/>
</dbReference>